<name>A0A371HXR5_MUCPR</name>
<organism evidence="3 4">
    <name type="scientific">Mucuna pruriens</name>
    <name type="common">Velvet bean</name>
    <name type="synonym">Dolichos pruriens</name>
    <dbReference type="NCBI Taxonomy" id="157652"/>
    <lineage>
        <taxon>Eukaryota</taxon>
        <taxon>Viridiplantae</taxon>
        <taxon>Streptophyta</taxon>
        <taxon>Embryophyta</taxon>
        <taxon>Tracheophyta</taxon>
        <taxon>Spermatophyta</taxon>
        <taxon>Magnoliopsida</taxon>
        <taxon>eudicotyledons</taxon>
        <taxon>Gunneridae</taxon>
        <taxon>Pentapetalae</taxon>
        <taxon>rosids</taxon>
        <taxon>fabids</taxon>
        <taxon>Fabales</taxon>
        <taxon>Fabaceae</taxon>
        <taxon>Papilionoideae</taxon>
        <taxon>50 kb inversion clade</taxon>
        <taxon>NPAAA clade</taxon>
        <taxon>indigoferoid/millettioid clade</taxon>
        <taxon>Phaseoleae</taxon>
        <taxon>Mucuna</taxon>
    </lineage>
</organism>
<sequence length="225" mass="25428">MEEFLLKAEKANAIRRYNVFAFISKTIRILELCIALVLLSWILTRLPFALALSAQFLRRLFAFAASPLFVFAVSNAIIAALLAQSGRFSARHSADGLYRQFLNTRNAVTVPPPESNSPPPDAPEFQDKQVIAETVQDRPCADAGAAAKYRRSQSEKWKEEAGKAPRQKQLRRSETEKRRENSAEILYPQDKLSSEEFQRAIEAFIAKQLRFLREESSAIVVQNPS</sequence>
<proteinExistence type="predicted"/>
<protein>
    <recommendedName>
        <fullName evidence="5">DUF4408 domain-containing protein</fullName>
    </recommendedName>
</protein>
<keyword evidence="4" id="KW-1185">Reference proteome</keyword>
<evidence type="ECO:0000313" key="4">
    <source>
        <dbReference type="Proteomes" id="UP000257109"/>
    </source>
</evidence>
<gene>
    <name evidence="3" type="ORF">CR513_08395</name>
</gene>
<evidence type="ECO:0000256" key="1">
    <source>
        <dbReference type="SAM" id="MobiDB-lite"/>
    </source>
</evidence>
<evidence type="ECO:0000256" key="2">
    <source>
        <dbReference type="SAM" id="Phobius"/>
    </source>
</evidence>
<dbReference type="Proteomes" id="UP000257109">
    <property type="component" value="Unassembled WGS sequence"/>
</dbReference>
<evidence type="ECO:0008006" key="5">
    <source>
        <dbReference type="Google" id="ProtNLM"/>
    </source>
</evidence>
<keyword evidence="2" id="KW-0472">Membrane</keyword>
<keyword evidence="2" id="KW-0812">Transmembrane</keyword>
<reference evidence="3" key="1">
    <citation type="submission" date="2018-05" db="EMBL/GenBank/DDBJ databases">
        <title>Draft genome of Mucuna pruriens seed.</title>
        <authorList>
            <person name="Nnadi N.E."/>
            <person name="Vos R."/>
            <person name="Hasami M.H."/>
            <person name="Devisetty U.K."/>
            <person name="Aguiy J.C."/>
        </authorList>
    </citation>
    <scope>NUCLEOTIDE SEQUENCE [LARGE SCALE GENOMIC DNA]</scope>
    <source>
        <strain evidence="3">JCA_2017</strain>
    </source>
</reference>
<dbReference type="PANTHER" id="PTHR33640">
    <property type="entry name" value="TRANSMEMBRANE PROTEIN"/>
    <property type="match status" value="1"/>
</dbReference>
<feature type="compositionally biased region" description="Basic and acidic residues" evidence="1">
    <location>
        <begin position="171"/>
        <end position="182"/>
    </location>
</feature>
<dbReference type="AlphaFoldDB" id="A0A371HXR5"/>
<evidence type="ECO:0000313" key="3">
    <source>
        <dbReference type="EMBL" id="RDY07484.1"/>
    </source>
</evidence>
<dbReference type="PANTHER" id="PTHR33640:SF3">
    <property type="entry name" value="DUF4408 DOMAIN-CONTAINING PROTEIN"/>
    <property type="match status" value="1"/>
</dbReference>
<dbReference type="OrthoDB" id="1916829at2759"/>
<feature type="transmembrane region" description="Helical" evidence="2">
    <location>
        <begin position="29"/>
        <end position="48"/>
    </location>
</feature>
<accession>A0A371HXR5</accession>
<feature type="compositionally biased region" description="Basic and acidic residues" evidence="1">
    <location>
        <begin position="152"/>
        <end position="163"/>
    </location>
</feature>
<feature type="non-terminal residue" evidence="3">
    <location>
        <position position="1"/>
    </location>
</feature>
<keyword evidence="2" id="KW-1133">Transmembrane helix</keyword>
<dbReference type="EMBL" id="QJKJ01001457">
    <property type="protein sequence ID" value="RDY07484.1"/>
    <property type="molecule type" value="Genomic_DNA"/>
</dbReference>
<comment type="caution">
    <text evidence="3">The sequence shown here is derived from an EMBL/GenBank/DDBJ whole genome shotgun (WGS) entry which is preliminary data.</text>
</comment>
<feature type="transmembrane region" description="Helical" evidence="2">
    <location>
        <begin position="60"/>
        <end position="83"/>
    </location>
</feature>
<feature type="region of interest" description="Disordered" evidence="1">
    <location>
        <begin position="138"/>
        <end position="189"/>
    </location>
</feature>
<dbReference type="STRING" id="157652.A0A371HXR5"/>